<protein>
    <recommendedName>
        <fullName evidence="1">EF-hand domain-containing protein</fullName>
    </recommendedName>
</protein>
<organism evidence="2 3">
    <name type="scientific">Alistipes communis</name>
    <dbReference type="NCBI Taxonomy" id="2585118"/>
    <lineage>
        <taxon>Bacteria</taxon>
        <taxon>Pseudomonadati</taxon>
        <taxon>Bacteroidota</taxon>
        <taxon>Bacteroidia</taxon>
        <taxon>Bacteroidales</taxon>
        <taxon>Rikenellaceae</taxon>
        <taxon>Alistipes</taxon>
    </lineage>
</organism>
<gene>
    <name evidence="2" type="ORF">A5CBH24_14690</name>
</gene>
<sequence length="232" mass="26350">MKKLWLVGLVAVILCNCSKENDGNSGSLPPLPDPDDVCSAMDNIEFMNFCYEKFDANKDGKVSVREAEAVREIAFSKGEGLRGSLKGIERFPNLEILDCDSYYWASGTWYYKFSFAELDLRYNKMLKEVLLHTCSNLVTLDLSRNTMLEELSVYECNALNTLILPENLKKIVGGDCPILQKIICYAKNPPKGSDPDYYLRFPEECVVYVPASSVEAYKTTTFWMKLDIRPLN</sequence>
<dbReference type="SUPFAM" id="SSF52058">
    <property type="entry name" value="L domain-like"/>
    <property type="match status" value="1"/>
</dbReference>
<evidence type="ECO:0000313" key="2">
    <source>
        <dbReference type="EMBL" id="BBL04156.1"/>
    </source>
</evidence>
<dbReference type="GeneID" id="78342191"/>
<name>A0A4Y1WV80_9BACT</name>
<keyword evidence="3" id="KW-1185">Reference proteome</keyword>
<dbReference type="Proteomes" id="UP000318946">
    <property type="component" value="Chromosome"/>
</dbReference>
<dbReference type="Gene3D" id="3.80.10.10">
    <property type="entry name" value="Ribonuclease Inhibitor"/>
    <property type="match status" value="1"/>
</dbReference>
<dbReference type="InterPro" id="IPR032675">
    <property type="entry name" value="LRR_dom_sf"/>
</dbReference>
<dbReference type="OrthoDB" id="1077656at2"/>
<evidence type="ECO:0000313" key="3">
    <source>
        <dbReference type="Proteomes" id="UP000318946"/>
    </source>
</evidence>
<proteinExistence type="predicted"/>
<dbReference type="EMBL" id="AP019735">
    <property type="protein sequence ID" value="BBL04156.1"/>
    <property type="molecule type" value="Genomic_DNA"/>
</dbReference>
<dbReference type="InterPro" id="IPR002048">
    <property type="entry name" value="EF_hand_dom"/>
</dbReference>
<dbReference type="KEGG" id="acou:A5CBH24_14690"/>
<dbReference type="AlphaFoldDB" id="A0A4Y1WV80"/>
<evidence type="ECO:0000259" key="1">
    <source>
        <dbReference type="PROSITE" id="PS50222"/>
    </source>
</evidence>
<dbReference type="PROSITE" id="PS50222">
    <property type="entry name" value="EF_HAND_2"/>
    <property type="match status" value="1"/>
</dbReference>
<dbReference type="GO" id="GO:0005509">
    <property type="term" value="F:calcium ion binding"/>
    <property type="evidence" value="ECO:0007669"/>
    <property type="project" value="InterPro"/>
</dbReference>
<reference evidence="3" key="1">
    <citation type="submission" date="2019-06" db="EMBL/GenBank/DDBJ databases">
        <title>Alistipes onderdonkii subsp. vulgaris subsp. nov., Alistipes dispar sp. nov. and Alistipes communis sp. nov., isolated from human faeces, and creation of Alistipes onderdonkii subsp. onderdonkii subsp. nov.</title>
        <authorList>
            <person name="Sakamoto M."/>
            <person name="Ikeyama N."/>
            <person name="Ogata Y."/>
            <person name="Suda W."/>
            <person name="Iino T."/>
            <person name="Hattori M."/>
            <person name="Ohkuma M."/>
        </authorList>
    </citation>
    <scope>NUCLEOTIDE SEQUENCE [LARGE SCALE GENOMIC DNA]</scope>
    <source>
        <strain evidence="3">5CBH24</strain>
    </source>
</reference>
<accession>A0A4Y1WV80</accession>
<dbReference type="RefSeq" id="WP_141412681.1">
    <property type="nucleotide sequence ID" value="NZ_AP019735.1"/>
</dbReference>
<feature type="domain" description="EF-hand" evidence="1">
    <location>
        <begin position="42"/>
        <end position="77"/>
    </location>
</feature>